<keyword evidence="3" id="KW-0732">Signal</keyword>
<feature type="signal peptide" evidence="3">
    <location>
        <begin position="1"/>
        <end position="17"/>
    </location>
</feature>
<gene>
    <name evidence="5" type="ORF">HH213_15560</name>
</gene>
<keyword evidence="6" id="KW-1185">Reference proteome</keyword>
<dbReference type="Pfam" id="PF14870">
    <property type="entry name" value="PSII_BNR"/>
    <property type="match status" value="1"/>
</dbReference>
<dbReference type="PANTHER" id="PTHR47199:SF2">
    <property type="entry name" value="PHOTOSYSTEM II STABILITY_ASSEMBLY FACTOR HCF136, CHLOROPLASTIC"/>
    <property type="match status" value="1"/>
</dbReference>
<dbReference type="PANTHER" id="PTHR47199">
    <property type="entry name" value="PHOTOSYSTEM II STABILITY/ASSEMBLY FACTOR HCF136, CHLOROPLASTIC"/>
    <property type="match status" value="1"/>
</dbReference>
<dbReference type="Proteomes" id="UP000503117">
    <property type="component" value="Chromosome"/>
</dbReference>
<evidence type="ECO:0000313" key="6">
    <source>
        <dbReference type="Proteomes" id="UP000503117"/>
    </source>
</evidence>
<protein>
    <submittedName>
        <fullName evidence="5">Photosystem II stability/assembly factor-like protein</fullName>
    </submittedName>
</protein>
<evidence type="ECO:0000259" key="4">
    <source>
        <dbReference type="Pfam" id="PF14870"/>
    </source>
</evidence>
<feature type="chain" id="PRO_5047073611" evidence="3">
    <location>
        <begin position="18"/>
        <end position="402"/>
    </location>
</feature>
<organism evidence="5 6">
    <name type="scientific">Duganella dendranthematis</name>
    <dbReference type="NCBI Taxonomy" id="2728021"/>
    <lineage>
        <taxon>Bacteria</taxon>
        <taxon>Pseudomonadati</taxon>
        <taxon>Pseudomonadota</taxon>
        <taxon>Betaproteobacteria</taxon>
        <taxon>Burkholderiales</taxon>
        <taxon>Oxalobacteraceae</taxon>
        <taxon>Telluria group</taxon>
        <taxon>Duganella</taxon>
    </lineage>
</organism>
<keyword evidence="2" id="KW-0604">Photosystem II</keyword>
<feature type="domain" description="Photosynthesis system II assembly factor Ycf48/Hcf136-like" evidence="4">
    <location>
        <begin position="83"/>
        <end position="143"/>
    </location>
</feature>
<evidence type="ECO:0000256" key="1">
    <source>
        <dbReference type="ARBA" id="ARBA00022531"/>
    </source>
</evidence>
<dbReference type="Gene3D" id="2.130.10.10">
    <property type="entry name" value="YVTN repeat-like/Quinoprotein amine dehydrogenase"/>
    <property type="match status" value="2"/>
</dbReference>
<name>A0ABX6MM53_9BURK</name>
<sequence length="402" mass="41485">MLRRHAAIVLAALAALAADALLVGAEAALPVAAAASILPASAGAADSVAKLPAALGRPALKVARPELANLLAIARSGNRLVAAGERGLIIYSDDSGQHWTQAQVPVSVSLTALRFASQRDGWAVGNMGIVLHSTDGGASWQRVFDGQQAAALAEQAAQQAWDAVKPDPNNADHPLNLLLADARRLVDEGADKPFLDLRLHADGSLLVVGAYGLAYTTSDGGKTWQAQMKNLPNPNGATYYGIAERQQEQYLFGEQGVLLRADTPDAAFAAQTSPASGSLFGGLATRQGTLMLFGLRGKVYRSAQPGVPWTEVQTPVDAALITGLQLADDTVLLLGSAGQIVASKDQGQSFINLGLKTRFPFTGAAVAPDGTLIVTGTRGLLRLPAASLTAAVPATSSKAAQP</sequence>
<dbReference type="InterPro" id="IPR028203">
    <property type="entry name" value="PSII_CF48-like_dom"/>
</dbReference>
<evidence type="ECO:0000256" key="2">
    <source>
        <dbReference type="ARBA" id="ARBA00023276"/>
    </source>
</evidence>
<dbReference type="InterPro" id="IPR015943">
    <property type="entry name" value="WD40/YVTN_repeat-like_dom_sf"/>
</dbReference>
<accession>A0ABX6MM53</accession>
<evidence type="ECO:0000256" key="3">
    <source>
        <dbReference type="SAM" id="SignalP"/>
    </source>
</evidence>
<dbReference type="EMBL" id="CP051684">
    <property type="protein sequence ID" value="QJD94157.1"/>
    <property type="molecule type" value="Genomic_DNA"/>
</dbReference>
<evidence type="ECO:0000313" key="5">
    <source>
        <dbReference type="EMBL" id="QJD94157.1"/>
    </source>
</evidence>
<reference evidence="5 6" key="1">
    <citation type="submission" date="2020-04" db="EMBL/GenBank/DDBJ databases">
        <title>Genome sequencing of novel species.</title>
        <authorList>
            <person name="Heo J."/>
            <person name="Kim S.-J."/>
            <person name="Kim J.-S."/>
            <person name="Hong S.-B."/>
            <person name="Kwon S.-W."/>
        </authorList>
    </citation>
    <scope>NUCLEOTIDE SEQUENCE [LARGE SCALE GENOMIC DNA]</scope>
    <source>
        <strain evidence="5 6">AF9R3</strain>
    </source>
</reference>
<keyword evidence="1" id="KW-0602">Photosynthesis</keyword>
<dbReference type="SUPFAM" id="SSF110296">
    <property type="entry name" value="Oligoxyloglucan reducing end-specific cellobiohydrolase"/>
    <property type="match status" value="1"/>
</dbReference>
<proteinExistence type="predicted"/>